<dbReference type="GO" id="GO:0019433">
    <property type="term" value="P:triglyceride catabolic process"/>
    <property type="evidence" value="ECO:0007669"/>
    <property type="project" value="TreeGrafter"/>
</dbReference>
<dbReference type="GO" id="GO:0006654">
    <property type="term" value="P:phosphatidic acid biosynthetic process"/>
    <property type="evidence" value="ECO:0007669"/>
    <property type="project" value="TreeGrafter"/>
</dbReference>
<comment type="caution">
    <text evidence="4">The sequence shown here is derived from an EMBL/GenBank/DDBJ whole genome shotgun (WGS) entry which is preliminary data.</text>
</comment>
<dbReference type="Proteomes" id="UP000572817">
    <property type="component" value="Unassembled WGS sequence"/>
</dbReference>
<evidence type="ECO:0000256" key="1">
    <source>
        <dbReference type="ARBA" id="ARBA00006484"/>
    </source>
</evidence>
<evidence type="ECO:0000256" key="2">
    <source>
        <dbReference type="ARBA" id="ARBA00023002"/>
    </source>
</evidence>
<dbReference type="GO" id="GO:0000140">
    <property type="term" value="F:acylglycerone-phosphate reductase (NADP+) activity"/>
    <property type="evidence" value="ECO:0007669"/>
    <property type="project" value="TreeGrafter"/>
</dbReference>
<evidence type="ECO:0008006" key="6">
    <source>
        <dbReference type="Google" id="ProtNLM"/>
    </source>
</evidence>
<dbReference type="Gene3D" id="3.40.50.720">
    <property type="entry name" value="NAD(P)-binding Rossmann-like Domain"/>
    <property type="match status" value="1"/>
</dbReference>
<dbReference type="PANTHER" id="PTHR44169:SF6">
    <property type="entry name" value="NADPH-DEPENDENT 1-ACYLDIHYDROXYACETONE PHOSPHATE REDUCTASE"/>
    <property type="match status" value="1"/>
</dbReference>
<keyword evidence="5" id="KW-1185">Reference proteome</keyword>
<evidence type="ECO:0000313" key="4">
    <source>
        <dbReference type="EMBL" id="KAF4303540.1"/>
    </source>
</evidence>
<accession>A0A8H4IM03</accession>
<dbReference type="GO" id="GO:0005811">
    <property type="term" value="C:lipid droplet"/>
    <property type="evidence" value="ECO:0007669"/>
    <property type="project" value="TreeGrafter"/>
</dbReference>
<dbReference type="AlphaFoldDB" id="A0A8H4IM03"/>
<organism evidence="4 5">
    <name type="scientific">Botryosphaeria dothidea</name>
    <dbReference type="NCBI Taxonomy" id="55169"/>
    <lineage>
        <taxon>Eukaryota</taxon>
        <taxon>Fungi</taxon>
        <taxon>Dikarya</taxon>
        <taxon>Ascomycota</taxon>
        <taxon>Pezizomycotina</taxon>
        <taxon>Dothideomycetes</taxon>
        <taxon>Dothideomycetes incertae sedis</taxon>
        <taxon>Botryosphaeriales</taxon>
        <taxon>Botryosphaeriaceae</taxon>
        <taxon>Botryosphaeria</taxon>
    </lineage>
</organism>
<dbReference type="SUPFAM" id="SSF51735">
    <property type="entry name" value="NAD(P)-binding Rossmann-fold domains"/>
    <property type="match status" value="1"/>
</dbReference>
<evidence type="ECO:0000313" key="5">
    <source>
        <dbReference type="Proteomes" id="UP000572817"/>
    </source>
</evidence>
<dbReference type="GO" id="GO:0004806">
    <property type="term" value="F:triacylglycerol lipase activity"/>
    <property type="evidence" value="ECO:0007669"/>
    <property type="project" value="TreeGrafter"/>
</dbReference>
<gene>
    <name evidence="4" type="ORF">GTA08_BOTSDO08599</name>
</gene>
<reference evidence="4" key="1">
    <citation type="submission" date="2020-04" db="EMBL/GenBank/DDBJ databases">
        <title>Genome Assembly and Annotation of Botryosphaeria dothidea sdau 11-99, a Latent Pathogen of Apple Fruit Ring Rot in China.</title>
        <authorList>
            <person name="Yu C."/>
            <person name="Diao Y."/>
            <person name="Lu Q."/>
            <person name="Zhao J."/>
            <person name="Cui S."/>
            <person name="Peng C."/>
            <person name="He B."/>
            <person name="Liu H."/>
        </authorList>
    </citation>
    <scope>NUCLEOTIDE SEQUENCE [LARGE SCALE GENOMIC DNA]</scope>
    <source>
        <strain evidence="4">Sdau11-99</strain>
    </source>
</reference>
<keyword evidence="2" id="KW-0560">Oxidoreductase</keyword>
<evidence type="ECO:0000256" key="3">
    <source>
        <dbReference type="RuleBase" id="RU000363"/>
    </source>
</evidence>
<dbReference type="OrthoDB" id="2102561at2759"/>
<dbReference type="EMBL" id="WWBZ02000062">
    <property type="protein sequence ID" value="KAF4303540.1"/>
    <property type="molecule type" value="Genomic_DNA"/>
</dbReference>
<dbReference type="PRINTS" id="PR00080">
    <property type="entry name" value="SDRFAMILY"/>
</dbReference>
<dbReference type="InterPro" id="IPR036291">
    <property type="entry name" value="NAD(P)-bd_dom_sf"/>
</dbReference>
<comment type="similarity">
    <text evidence="1 3">Belongs to the short-chain dehydrogenases/reductases (SDR) family.</text>
</comment>
<sequence length="264" mass="28563">MAIEGPTYVLITGIRTARSSTALDALQTSPFAKSVVTFKPDVTSADSTSTLLHDVETLLSKEGGHLAFLVNNAGMGYSMLALHLDDDRITQVFETNTFAVMRICRTFAPLMSTSGHGGTIVPYVFGSAYNASKAALHAYSDTLRLELAPFGVAVAVVVACTGGVRSNISAKPRCIPATESLYPKAVRDAFAGHRYSQAGGVSPERYAESLVKKLLRRGGRGPRSRWIWEGGKAGTVWLLDTFFPRTVMDAIFSRMYGLSKMERL</sequence>
<protein>
    <recommendedName>
        <fullName evidence="6">NAD(P)-binding protein</fullName>
    </recommendedName>
</protein>
<dbReference type="InterPro" id="IPR002347">
    <property type="entry name" value="SDR_fam"/>
</dbReference>
<name>A0A8H4IM03_9PEZI</name>
<dbReference type="PANTHER" id="PTHR44169">
    <property type="entry name" value="NADPH-DEPENDENT 1-ACYLDIHYDROXYACETONE PHOSPHATE REDUCTASE"/>
    <property type="match status" value="1"/>
</dbReference>
<dbReference type="GO" id="GO:0005783">
    <property type="term" value="C:endoplasmic reticulum"/>
    <property type="evidence" value="ECO:0007669"/>
    <property type="project" value="TreeGrafter"/>
</dbReference>
<proteinExistence type="inferred from homology"/>
<dbReference type="Pfam" id="PF00106">
    <property type="entry name" value="adh_short"/>
    <property type="match status" value="1"/>
</dbReference>
<dbReference type="PRINTS" id="PR00081">
    <property type="entry name" value="GDHRDH"/>
</dbReference>